<dbReference type="Proteomes" id="UP000095751">
    <property type="component" value="Unassembled WGS sequence"/>
</dbReference>
<dbReference type="Gene3D" id="3.80.10.10">
    <property type="entry name" value="Ribonuclease Inhibitor"/>
    <property type="match status" value="1"/>
</dbReference>
<dbReference type="SMART" id="SM00368">
    <property type="entry name" value="LRR_RI"/>
    <property type="match status" value="5"/>
</dbReference>
<accession>A0A1E7FW18</accession>
<keyword evidence="3" id="KW-1185">Reference proteome</keyword>
<dbReference type="InterPro" id="IPR032675">
    <property type="entry name" value="LRR_dom_sf"/>
</dbReference>
<feature type="compositionally biased region" description="Acidic residues" evidence="1">
    <location>
        <begin position="417"/>
        <end position="452"/>
    </location>
</feature>
<feature type="region of interest" description="Disordered" evidence="1">
    <location>
        <begin position="414"/>
        <end position="452"/>
    </location>
</feature>
<evidence type="ECO:0000256" key="1">
    <source>
        <dbReference type="SAM" id="MobiDB-lite"/>
    </source>
</evidence>
<name>A0A1E7FW18_9STRA</name>
<dbReference type="SUPFAM" id="SSF52047">
    <property type="entry name" value="RNI-like"/>
    <property type="match status" value="1"/>
</dbReference>
<protein>
    <submittedName>
        <fullName evidence="2">RNI-like protein</fullName>
    </submittedName>
</protein>
<dbReference type="Pfam" id="PF13516">
    <property type="entry name" value="LRR_6"/>
    <property type="match status" value="2"/>
</dbReference>
<dbReference type="GO" id="GO:0005096">
    <property type="term" value="F:GTPase activator activity"/>
    <property type="evidence" value="ECO:0007669"/>
    <property type="project" value="InterPro"/>
</dbReference>
<dbReference type="PANTHER" id="PTHR46761:SF2">
    <property type="entry name" value="RAN GTPASE-ACTIVATING PROTEIN 1"/>
    <property type="match status" value="1"/>
</dbReference>
<dbReference type="InterPro" id="IPR045203">
    <property type="entry name" value="RanGAP1/2"/>
</dbReference>
<dbReference type="KEGG" id="fcy:FRACYDRAFT_178226"/>
<evidence type="ECO:0000313" key="3">
    <source>
        <dbReference type="Proteomes" id="UP000095751"/>
    </source>
</evidence>
<dbReference type="OrthoDB" id="120976at2759"/>
<organism evidence="2 3">
    <name type="scientific">Fragilariopsis cylindrus CCMP1102</name>
    <dbReference type="NCBI Taxonomy" id="635003"/>
    <lineage>
        <taxon>Eukaryota</taxon>
        <taxon>Sar</taxon>
        <taxon>Stramenopiles</taxon>
        <taxon>Ochrophyta</taxon>
        <taxon>Bacillariophyta</taxon>
        <taxon>Bacillariophyceae</taxon>
        <taxon>Bacillariophycidae</taxon>
        <taxon>Bacillariales</taxon>
        <taxon>Bacillariaceae</taxon>
        <taxon>Fragilariopsis</taxon>
    </lineage>
</organism>
<sequence>MTITLTPTSKIREVIDGKKAQELTSTWKEQLLKEKSASDDDAILCDKIVLDGKSYTSVAAKIIADFLTSTEDFQPSIASGIRTAILSDIIASRLEPEGLEVLTTISNAFRESQLEVVDLSDNAMGSKGVKACETVLGGPAVIKSLRCLKLCNNGLSESTMDEVAELLTRPNADDDSSCIADRLEQIHFFNNMSDDAGCSSFKKIIKCTMNPKDIRFSGTRAKAKGSVHITSALNELAREGKLANVTRLDLADNSFGECYQTLSEALRTCTKLEYLDLHDCCIGDDGIVQVCDALLDAKAPLSFLSISGNDIGAESMEGVKRVVALISSINGSIVSFSASENEMKSPGIRSIARSFKSETLREIHMNQNECGSVGAEEIIGMAKRVPNLEVIELNGNGFLPDILTKLNHTFGEKLGELDDNEDEDYDDDLDPEELEDDLGIDGEDDEVQEDPDVDVDALADALNKIGV</sequence>
<proteinExistence type="predicted"/>
<dbReference type="EMBL" id="KV784353">
    <property type="protein sequence ID" value="OEU22314.1"/>
    <property type="molecule type" value="Genomic_DNA"/>
</dbReference>
<dbReference type="InParanoid" id="A0A1E7FW18"/>
<dbReference type="AlphaFoldDB" id="A0A1E7FW18"/>
<evidence type="ECO:0000313" key="2">
    <source>
        <dbReference type="EMBL" id="OEU22314.1"/>
    </source>
</evidence>
<gene>
    <name evidence="2" type="ORF">FRACYDRAFT_178226</name>
</gene>
<dbReference type="InterPro" id="IPR001611">
    <property type="entry name" value="Leu-rich_rpt"/>
</dbReference>
<reference evidence="2 3" key="1">
    <citation type="submission" date="2016-09" db="EMBL/GenBank/DDBJ databases">
        <title>Extensive genetic diversity and differential bi-allelic expression allows diatom success in the polar Southern Ocean.</title>
        <authorList>
            <consortium name="DOE Joint Genome Institute"/>
            <person name="Mock T."/>
            <person name="Otillar R.P."/>
            <person name="Strauss J."/>
            <person name="Dupont C."/>
            <person name="Frickenhaus S."/>
            <person name="Maumus F."/>
            <person name="Mcmullan M."/>
            <person name="Sanges R."/>
            <person name="Schmutz J."/>
            <person name="Toseland A."/>
            <person name="Valas R."/>
            <person name="Veluchamy A."/>
            <person name="Ward B.J."/>
            <person name="Allen A."/>
            <person name="Barry K."/>
            <person name="Falciatore A."/>
            <person name="Ferrante M."/>
            <person name="Fortunato A.E."/>
            <person name="Gloeckner G."/>
            <person name="Gruber A."/>
            <person name="Hipkin R."/>
            <person name="Janech M."/>
            <person name="Kroth P."/>
            <person name="Leese F."/>
            <person name="Lindquist E."/>
            <person name="Lyon B.R."/>
            <person name="Martin J."/>
            <person name="Mayer C."/>
            <person name="Parker M."/>
            <person name="Quesneville H."/>
            <person name="Raymond J."/>
            <person name="Uhlig C."/>
            <person name="Valentin K.U."/>
            <person name="Worden A.Z."/>
            <person name="Armbrust E.V."/>
            <person name="Bowler C."/>
            <person name="Green B."/>
            <person name="Moulton V."/>
            <person name="Van Oosterhout C."/>
            <person name="Grigoriev I."/>
        </authorList>
    </citation>
    <scope>NUCLEOTIDE SEQUENCE [LARGE SCALE GENOMIC DNA]</scope>
    <source>
        <strain evidence="2 3">CCMP1102</strain>
    </source>
</reference>
<dbReference type="PANTHER" id="PTHR46761">
    <property type="entry name" value="RAN GTPASE-ACTIVATING PROTEIN 1"/>
    <property type="match status" value="1"/>
</dbReference>